<gene>
    <name evidence="2" type="ORF">O181_069115</name>
</gene>
<dbReference type="CDD" id="cd14279">
    <property type="entry name" value="CUE"/>
    <property type="match status" value="1"/>
</dbReference>
<protein>
    <submittedName>
        <fullName evidence="2">Uncharacterized protein</fullName>
    </submittedName>
</protein>
<feature type="region of interest" description="Disordered" evidence="1">
    <location>
        <begin position="65"/>
        <end position="130"/>
    </location>
</feature>
<dbReference type="EMBL" id="AVOT02035124">
    <property type="protein sequence ID" value="MBW0529400.1"/>
    <property type="molecule type" value="Genomic_DNA"/>
</dbReference>
<name>A0A9Q3F2C0_9BASI</name>
<feature type="compositionally biased region" description="Acidic residues" evidence="1">
    <location>
        <begin position="120"/>
        <end position="130"/>
    </location>
</feature>
<dbReference type="Proteomes" id="UP000765509">
    <property type="component" value="Unassembled WGS sequence"/>
</dbReference>
<keyword evidence="3" id="KW-1185">Reference proteome</keyword>
<organism evidence="2 3">
    <name type="scientific">Austropuccinia psidii MF-1</name>
    <dbReference type="NCBI Taxonomy" id="1389203"/>
    <lineage>
        <taxon>Eukaryota</taxon>
        <taxon>Fungi</taxon>
        <taxon>Dikarya</taxon>
        <taxon>Basidiomycota</taxon>
        <taxon>Pucciniomycotina</taxon>
        <taxon>Pucciniomycetes</taxon>
        <taxon>Pucciniales</taxon>
        <taxon>Sphaerophragmiaceae</taxon>
        <taxon>Austropuccinia</taxon>
    </lineage>
</organism>
<proteinExistence type="predicted"/>
<comment type="caution">
    <text evidence="2">The sequence shown here is derived from an EMBL/GenBank/DDBJ whole genome shotgun (WGS) entry which is preliminary data.</text>
</comment>
<accession>A0A9Q3F2C0</accession>
<reference evidence="2" key="1">
    <citation type="submission" date="2021-03" db="EMBL/GenBank/DDBJ databases">
        <title>Draft genome sequence of rust myrtle Austropuccinia psidii MF-1, a brazilian biotype.</title>
        <authorList>
            <person name="Quecine M.C."/>
            <person name="Pachon D.M.R."/>
            <person name="Bonatelli M.L."/>
            <person name="Correr F.H."/>
            <person name="Franceschini L.M."/>
            <person name="Leite T.F."/>
            <person name="Margarido G.R.A."/>
            <person name="Almeida C.A."/>
            <person name="Ferrarezi J.A."/>
            <person name="Labate C.A."/>
        </authorList>
    </citation>
    <scope>NUCLEOTIDE SEQUENCE</scope>
    <source>
        <strain evidence="2">MF-1</strain>
    </source>
</reference>
<dbReference type="OrthoDB" id="2506823at2759"/>
<evidence type="ECO:0000313" key="2">
    <source>
        <dbReference type="EMBL" id="MBW0529400.1"/>
    </source>
</evidence>
<sequence length="316" mass="36317">MSWFLEQKDRLTAIHPDMSETMIHKRILRKCGGDLEHAIRSRFFEPCSTEDYINAMEDITTRTKTGRNWYKPPMDNNTSGKPIPNPNKLHDKAPSKFHKCGNKAEDTKEKNNVSLHESDSEPSEEEEIPDELSIENIDVSFEVTEVHTHLPQYSDECMDLIHVQDAKMQKTKPARGKGYTAGASCITNIVIKKRESKLHLDSGDFCTCVGKDCLDRIYTNWKESLMPIEGIKFRSSSQDMHPLGIFEATMIFPHPAGSIRLNVEFVVMNDCTSQYFILGNDYLNIYVMDINNHKDRYFTIGENERKKFAFPPEKGK</sequence>
<dbReference type="InterPro" id="IPR021109">
    <property type="entry name" value="Peptidase_aspartic_dom_sf"/>
</dbReference>
<dbReference type="Gene3D" id="2.40.70.10">
    <property type="entry name" value="Acid Proteases"/>
    <property type="match status" value="1"/>
</dbReference>
<evidence type="ECO:0000313" key="3">
    <source>
        <dbReference type="Proteomes" id="UP000765509"/>
    </source>
</evidence>
<evidence type="ECO:0000256" key="1">
    <source>
        <dbReference type="SAM" id="MobiDB-lite"/>
    </source>
</evidence>
<dbReference type="AlphaFoldDB" id="A0A9Q3F2C0"/>
<feature type="compositionally biased region" description="Basic and acidic residues" evidence="1">
    <location>
        <begin position="102"/>
        <end position="119"/>
    </location>
</feature>